<dbReference type="GO" id="GO:0006506">
    <property type="term" value="P:GPI anchor biosynthetic process"/>
    <property type="evidence" value="ECO:0007669"/>
    <property type="project" value="InterPro"/>
</dbReference>
<protein>
    <recommendedName>
        <fullName evidence="9">Phosphatidylinositol-glycan biosynthesis class W protein</fullName>
    </recommendedName>
</protein>
<feature type="transmembrane region" description="Helical" evidence="5">
    <location>
        <begin position="132"/>
        <end position="152"/>
    </location>
</feature>
<dbReference type="Pfam" id="PF06423">
    <property type="entry name" value="GWT1"/>
    <property type="match status" value="1"/>
</dbReference>
<keyword evidence="3 5" id="KW-1133">Transmembrane helix</keyword>
<dbReference type="PANTHER" id="PTHR20661:SF0">
    <property type="entry name" value="PHOSPHATIDYLINOSITOL-GLYCAN BIOSYNTHESIS CLASS W PROTEIN"/>
    <property type="match status" value="1"/>
</dbReference>
<feature type="transmembrane region" description="Helical" evidence="5">
    <location>
        <begin position="300"/>
        <end position="318"/>
    </location>
</feature>
<proteinExistence type="predicted"/>
<dbReference type="GeneID" id="17300361"/>
<dbReference type="GO" id="GO:0032216">
    <property type="term" value="F:glucosaminyl-phosphatidylinositol O-acyltransferase activity"/>
    <property type="evidence" value="ECO:0007669"/>
    <property type="project" value="TreeGrafter"/>
</dbReference>
<gene>
    <name evidence="6" type="ORF">GUITHDRAFT_163762</name>
</gene>
<dbReference type="GO" id="GO:0016020">
    <property type="term" value="C:membrane"/>
    <property type="evidence" value="ECO:0007669"/>
    <property type="project" value="UniProtKB-SubCell"/>
</dbReference>
<evidence type="ECO:0008006" key="9">
    <source>
        <dbReference type="Google" id="ProtNLM"/>
    </source>
</evidence>
<evidence type="ECO:0000256" key="2">
    <source>
        <dbReference type="ARBA" id="ARBA00022692"/>
    </source>
</evidence>
<accession>L1J6U9</accession>
<evidence type="ECO:0000256" key="3">
    <source>
        <dbReference type="ARBA" id="ARBA00022989"/>
    </source>
</evidence>
<dbReference type="EMBL" id="JH993008">
    <property type="protein sequence ID" value="EKX43814.1"/>
    <property type="molecule type" value="Genomic_DNA"/>
</dbReference>
<dbReference type="HOGENOM" id="CLU_020802_2_1_1"/>
<reference evidence="7" key="3">
    <citation type="submission" date="2016-03" db="UniProtKB">
        <authorList>
            <consortium name="EnsemblProtists"/>
        </authorList>
    </citation>
    <scope>IDENTIFICATION</scope>
</reference>
<dbReference type="KEGG" id="gtt:GUITHDRAFT_163762"/>
<organism evidence="6">
    <name type="scientific">Guillardia theta (strain CCMP2712)</name>
    <name type="common">Cryptophyte</name>
    <dbReference type="NCBI Taxonomy" id="905079"/>
    <lineage>
        <taxon>Eukaryota</taxon>
        <taxon>Cryptophyceae</taxon>
        <taxon>Pyrenomonadales</taxon>
        <taxon>Geminigeraceae</taxon>
        <taxon>Guillardia</taxon>
    </lineage>
</organism>
<dbReference type="eggNOG" id="KOG0411">
    <property type="taxonomic scope" value="Eukaryota"/>
</dbReference>
<evidence type="ECO:0000313" key="7">
    <source>
        <dbReference type="EnsemblProtists" id="EKX43814"/>
    </source>
</evidence>
<feature type="transmembrane region" description="Helical" evidence="5">
    <location>
        <begin position="236"/>
        <end position="254"/>
    </location>
</feature>
<dbReference type="PANTHER" id="PTHR20661">
    <property type="entry name" value="PHOSPHATIDYLINOSITOL-GLYCAN BIOSYNTHESIS CLASS W PROTEIN"/>
    <property type="match status" value="1"/>
</dbReference>
<sequence length="420" mass="46145">MASKAEKEAFYHGHDGGTSLEIFLITSIAPISVFAQQCIELGLLGSQHSPVSFFRVIMVEMNDLQALYFLLNVIVIVLPLYTSFVLPQHAITLQLILLSIPCLLVVLGRLSIRNASESVKDLQVSLREPRKAYVTSYRGTMMLATCIAILAVDFPSFPRRFAKTETFGVSLMDAGVGSVLLTQAMVSPLARKPTMSAVKRLRAALLSASPLLGIGCVRLLACRASDYHEHVSEYGVHWNFFFTLAFISIFGSLVPVDETLSAISVLAISSGYELLLHRSGLQSYILEAPRTSIFSANREGIMGCVGYTSLFLAGVAMGKRIFAEQRKEQSWQGLWASLSAGSMAFAMLVEVLEGLMLCQFLTVEILVHFLQGPKDGTILKQRRMEKISCQLLCDALNRNLLAIFLLSNLLTGRILLLQGL</sequence>
<evidence type="ECO:0000313" key="6">
    <source>
        <dbReference type="EMBL" id="EKX43814.1"/>
    </source>
</evidence>
<keyword evidence="8" id="KW-1185">Reference proteome</keyword>
<dbReference type="GO" id="GO:0072659">
    <property type="term" value="P:protein localization to plasma membrane"/>
    <property type="evidence" value="ECO:0007669"/>
    <property type="project" value="TreeGrafter"/>
</dbReference>
<reference evidence="8" key="2">
    <citation type="submission" date="2012-11" db="EMBL/GenBank/DDBJ databases">
        <authorList>
            <person name="Kuo A."/>
            <person name="Curtis B.A."/>
            <person name="Tanifuji G."/>
            <person name="Burki F."/>
            <person name="Gruber A."/>
            <person name="Irimia M."/>
            <person name="Maruyama S."/>
            <person name="Arias M.C."/>
            <person name="Ball S.G."/>
            <person name="Gile G.H."/>
            <person name="Hirakawa Y."/>
            <person name="Hopkins J.F."/>
            <person name="Rensing S.A."/>
            <person name="Schmutz J."/>
            <person name="Symeonidi A."/>
            <person name="Elias M."/>
            <person name="Eveleigh R.J."/>
            <person name="Herman E.K."/>
            <person name="Klute M.J."/>
            <person name="Nakayama T."/>
            <person name="Obornik M."/>
            <person name="Reyes-Prieto A."/>
            <person name="Armbrust E.V."/>
            <person name="Aves S.J."/>
            <person name="Beiko R.G."/>
            <person name="Coutinho P."/>
            <person name="Dacks J.B."/>
            <person name="Durnford D.G."/>
            <person name="Fast N.M."/>
            <person name="Green B.R."/>
            <person name="Grisdale C."/>
            <person name="Hempe F."/>
            <person name="Henrissat B."/>
            <person name="Hoppner M.P."/>
            <person name="Ishida K.-I."/>
            <person name="Kim E."/>
            <person name="Koreny L."/>
            <person name="Kroth P.G."/>
            <person name="Liu Y."/>
            <person name="Malik S.-B."/>
            <person name="Maier U.G."/>
            <person name="McRose D."/>
            <person name="Mock T."/>
            <person name="Neilson J.A."/>
            <person name="Onodera N.T."/>
            <person name="Poole A.M."/>
            <person name="Pritham E.J."/>
            <person name="Richards T.A."/>
            <person name="Rocap G."/>
            <person name="Roy S.W."/>
            <person name="Sarai C."/>
            <person name="Schaack S."/>
            <person name="Shirato S."/>
            <person name="Slamovits C.H."/>
            <person name="Spencer D.F."/>
            <person name="Suzuki S."/>
            <person name="Worden A.Z."/>
            <person name="Zauner S."/>
            <person name="Barry K."/>
            <person name="Bell C."/>
            <person name="Bharti A.K."/>
            <person name="Crow J.A."/>
            <person name="Grimwood J."/>
            <person name="Kramer R."/>
            <person name="Lindquist E."/>
            <person name="Lucas S."/>
            <person name="Salamov A."/>
            <person name="McFadden G.I."/>
            <person name="Lane C.E."/>
            <person name="Keeling P.J."/>
            <person name="Gray M.W."/>
            <person name="Grigoriev I.V."/>
            <person name="Archibald J.M."/>
        </authorList>
    </citation>
    <scope>NUCLEOTIDE SEQUENCE</scope>
    <source>
        <strain evidence="8">CCMP2712</strain>
    </source>
</reference>
<dbReference type="Proteomes" id="UP000011087">
    <property type="component" value="Unassembled WGS sequence"/>
</dbReference>
<comment type="subcellular location">
    <subcellularLocation>
        <location evidence="1">Membrane</location>
        <topology evidence="1">Multi-pass membrane protein</topology>
    </subcellularLocation>
</comment>
<dbReference type="EnsemblProtists" id="EKX43814">
    <property type="protein sequence ID" value="EKX43814"/>
    <property type="gene ID" value="GUITHDRAFT_163762"/>
</dbReference>
<dbReference type="OMA" id="GLYVMQP"/>
<evidence type="ECO:0000256" key="5">
    <source>
        <dbReference type="SAM" id="Phobius"/>
    </source>
</evidence>
<feature type="transmembrane region" description="Helical" evidence="5">
    <location>
        <begin position="201"/>
        <end position="221"/>
    </location>
</feature>
<dbReference type="STRING" id="905079.L1J6U9"/>
<dbReference type="RefSeq" id="XP_005830794.1">
    <property type="nucleotide sequence ID" value="XM_005830737.1"/>
</dbReference>
<dbReference type="PaxDb" id="55529-EKX43814"/>
<evidence type="ECO:0000313" key="8">
    <source>
        <dbReference type="Proteomes" id="UP000011087"/>
    </source>
</evidence>
<evidence type="ECO:0000256" key="1">
    <source>
        <dbReference type="ARBA" id="ARBA00004141"/>
    </source>
</evidence>
<feature type="transmembrane region" description="Helical" evidence="5">
    <location>
        <begin position="66"/>
        <end position="85"/>
    </location>
</feature>
<evidence type="ECO:0000256" key="4">
    <source>
        <dbReference type="ARBA" id="ARBA00023136"/>
    </source>
</evidence>
<feature type="transmembrane region" description="Helical" evidence="5">
    <location>
        <begin position="330"/>
        <end position="348"/>
    </location>
</feature>
<feature type="transmembrane region" description="Helical" evidence="5">
    <location>
        <begin position="91"/>
        <end position="112"/>
    </location>
</feature>
<dbReference type="AlphaFoldDB" id="L1J6U9"/>
<dbReference type="OrthoDB" id="15270at2759"/>
<keyword evidence="4 5" id="KW-0472">Membrane</keyword>
<dbReference type="InterPro" id="IPR009447">
    <property type="entry name" value="PIGW/GWT1"/>
</dbReference>
<reference evidence="6 8" key="1">
    <citation type="journal article" date="2012" name="Nature">
        <title>Algal genomes reveal evolutionary mosaicism and the fate of nucleomorphs.</title>
        <authorList>
            <consortium name="DOE Joint Genome Institute"/>
            <person name="Curtis B.A."/>
            <person name="Tanifuji G."/>
            <person name="Burki F."/>
            <person name="Gruber A."/>
            <person name="Irimia M."/>
            <person name="Maruyama S."/>
            <person name="Arias M.C."/>
            <person name="Ball S.G."/>
            <person name="Gile G.H."/>
            <person name="Hirakawa Y."/>
            <person name="Hopkins J.F."/>
            <person name="Kuo A."/>
            <person name="Rensing S.A."/>
            <person name="Schmutz J."/>
            <person name="Symeonidi A."/>
            <person name="Elias M."/>
            <person name="Eveleigh R.J."/>
            <person name="Herman E.K."/>
            <person name="Klute M.J."/>
            <person name="Nakayama T."/>
            <person name="Obornik M."/>
            <person name="Reyes-Prieto A."/>
            <person name="Armbrust E.V."/>
            <person name="Aves S.J."/>
            <person name="Beiko R.G."/>
            <person name="Coutinho P."/>
            <person name="Dacks J.B."/>
            <person name="Durnford D.G."/>
            <person name="Fast N.M."/>
            <person name="Green B.R."/>
            <person name="Grisdale C.J."/>
            <person name="Hempel F."/>
            <person name="Henrissat B."/>
            <person name="Hoppner M.P."/>
            <person name="Ishida K."/>
            <person name="Kim E."/>
            <person name="Koreny L."/>
            <person name="Kroth P.G."/>
            <person name="Liu Y."/>
            <person name="Malik S.B."/>
            <person name="Maier U.G."/>
            <person name="McRose D."/>
            <person name="Mock T."/>
            <person name="Neilson J.A."/>
            <person name="Onodera N.T."/>
            <person name="Poole A.M."/>
            <person name="Pritham E.J."/>
            <person name="Richards T.A."/>
            <person name="Rocap G."/>
            <person name="Roy S.W."/>
            <person name="Sarai C."/>
            <person name="Schaack S."/>
            <person name="Shirato S."/>
            <person name="Slamovits C.H."/>
            <person name="Spencer D.F."/>
            <person name="Suzuki S."/>
            <person name="Worden A.Z."/>
            <person name="Zauner S."/>
            <person name="Barry K."/>
            <person name="Bell C."/>
            <person name="Bharti A.K."/>
            <person name="Crow J.A."/>
            <person name="Grimwood J."/>
            <person name="Kramer R."/>
            <person name="Lindquist E."/>
            <person name="Lucas S."/>
            <person name="Salamov A."/>
            <person name="McFadden G.I."/>
            <person name="Lane C.E."/>
            <person name="Keeling P.J."/>
            <person name="Gray M.W."/>
            <person name="Grigoriev I.V."/>
            <person name="Archibald J.M."/>
        </authorList>
    </citation>
    <scope>NUCLEOTIDE SEQUENCE</scope>
    <source>
        <strain evidence="6 8">CCMP2712</strain>
    </source>
</reference>
<name>L1J6U9_GUITC</name>
<keyword evidence="2 5" id="KW-0812">Transmembrane</keyword>
<dbReference type="GO" id="GO:0005783">
    <property type="term" value="C:endoplasmic reticulum"/>
    <property type="evidence" value="ECO:0007669"/>
    <property type="project" value="TreeGrafter"/>
</dbReference>